<comment type="similarity">
    <text evidence="1">Belongs to the 4-hydroxybenzoyl-CoA thioesterase family.</text>
</comment>
<dbReference type="FunFam" id="3.10.129.10:FF:000004">
    <property type="entry name" value="Tol-pal system-associated acyl-CoA thioesterase"/>
    <property type="match status" value="1"/>
</dbReference>
<gene>
    <name evidence="4" type="ORF">A2V91_05680</name>
</gene>
<comment type="caution">
    <text evidence="4">The sequence shown here is derived from an EMBL/GenBank/DDBJ whole genome shotgun (WGS) entry which is preliminary data.</text>
</comment>
<protein>
    <submittedName>
        <fullName evidence="4">Tol-pal system-associated acyl-CoA thioesterase</fullName>
    </submittedName>
</protein>
<dbReference type="Gene3D" id="3.10.129.10">
    <property type="entry name" value="Hotdog Thioesterase"/>
    <property type="match status" value="1"/>
</dbReference>
<name>A0A1F6SWP9_9PROT</name>
<evidence type="ECO:0000313" key="4">
    <source>
        <dbReference type="EMBL" id="OGI37338.1"/>
    </source>
</evidence>
<dbReference type="PANTHER" id="PTHR31793:SF37">
    <property type="entry name" value="ACYL-COA THIOESTER HYDROLASE YBGC"/>
    <property type="match status" value="1"/>
</dbReference>
<evidence type="ECO:0000256" key="2">
    <source>
        <dbReference type="ARBA" id="ARBA00022801"/>
    </source>
</evidence>
<reference evidence="4 5" key="1">
    <citation type="journal article" date="2016" name="Nat. Commun.">
        <title>Thousands of microbial genomes shed light on interconnected biogeochemical processes in an aquifer system.</title>
        <authorList>
            <person name="Anantharaman K."/>
            <person name="Brown C.T."/>
            <person name="Hug L.A."/>
            <person name="Sharon I."/>
            <person name="Castelle C.J."/>
            <person name="Probst A.J."/>
            <person name="Thomas B.C."/>
            <person name="Singh A."/>
            <person name="Wilkins M.J."/>
            <person name="Karaoz U."/>
            <person name="Brodie E.L."/>
            <person name="Williams K.H."/>
            <person name="Hubbard S.S."/>
            <person name="Banfield J.F."/>
        </authorList>
    </citation>
    <scope>NUCLEOTIDE SEQUENCE [LARGE SCALE GENOMIC DNA]</scope>
</reference>
<organism evidence="4 5">
    <name type="scientific">Candidatus Muproteobacteria bacterium RBG_16_64_10</name>
    <dbReference type="NCBI Taxonomy" id="1817757"/>
    <lineage>
        <taxon>Bacteria</taxon>
        <taxon>Pseudomonadati</taxon>
        <taxon>Pseudomonadota</taxon>
        <taxon>Candidatus Muproteobacteria</taxon>
    </lineage>
</organism>
<dbReference type="Proteomes" id="UP000179334">
    <property type="component" value="Unassembled WGS sequence"/>
</dbReference>
<dbReference type="PIRSF" id="PIRSF003230">
    <property type="entry name" value="YbgC"/>
    <property type="match status" value="1"/>
</dbReference>
<keyword evidence="2" id="KW-0378">Hydrolase</keyword>
<feature type="domain" description="Thioesterase" evidence="3">
    <location>
        <begin position="19"/>
        <end position="105"/>
    </location>
</feature>
<sequence>MNPVFSVPIRVYYEDTDAGGVVYYANYLRFMERARTEWLRHLGFEQDELARDPGVLFAVRSASLEFLKPARFNDLLEVTAEVRERGRASLTFAQQVRRNNDVLCAGEVRVACLQAQSFSPGPIPPEILSRLDAGVKT</sequence>
<dbReference type="InterPro" id="IPR050563">
    <property type="entry name" value="4-hydroxybenzoyl-CoA_TE"/>
</dbReference>
<dbReference type="PANTHER" id="PTHR31793">
    <property type="entry name" value="4-HYDROXYBENZOYL-COA THIOESTERASE FAMILY MEMBER"/>
    <property type="match status" value="1"/>
</dbReference>
<dbReference type="SUPFAM" id="SSF54637">
    <property type="entry name" value="Thioesterase/thiol ester dehydrase-isomerase"/>
    <property type="match status" value="1"/>
</dbReference>
<dbReference type="InterPro" id="IPR006684">
    <property type="entry name" value="YbgC/YbaW"/>
</dbReference>
<dbReference type="EMBL" id="MFSR01000094">
    <property type="protein sequence ID" value="OGI37338.1"/>
    <property type="molecule type" value="Genomic_DNA"/>
</dbReference>
<dbReference type="NCBIfam" id="TIGR00051">
    <property type="entry name" value="YbgC/FadM family acyl-CoA thioesterase"/>
    <property type="match status" value="1"/>
</dbReference>
<dbReference type="AlphaFoldDB" id="A0A1F6SWP9"/>
<accession>A0A1F6SWP9</accession>
<dbReference type="GO" id="GO:0047617">
    <property type="term" value="F:fatty acyl-CoA hydrolase activity"/>
    <property type="evidence" value="ECO:0007669"/>
    <property type="project" value="TreeGrafter"/>
</dbReference>
<dbReference type="InterPro" id="IPR006683">
    <property type="entry name" value="Thioestr_dom"/>
</dbReference>
<evidence type="ECO:0000259" key="3">
    <source>
        <dbReference type="Pfam" id="PF03061"/>
    </source>
</evidence>
<dbReference type="CDD" id="cd00586">
    <property type="entry name" value="4HBT"/>
    <property type="match status" value="1"/>
</dbReference>
<dbReference type="InterPro" id="IPR014166">
    <property type="entry name" value="Tol-Pal_acyl-CoA_thioesterase"/>
</dbReference>
<dbReference type="Pfam" id="PF03061">
    <property type="entry name" value="4HBT"/>
    <property type="match status" value="1"/>
</dbReference>
<evidence type="ECO:0000313" key="5">
    <source>
        <dbReference type="Proteomes" id="UP000179334"/>
    </source>
</evidence>
<evidence type="ECO:0000256" key="1">
    <source>
        <dbReference type="ARBA" id="ARBA00005953"/>
    </source>
</evidence>
<dbReference type="NCBIfam" id="TIGR02799">
    <property type="entry name" value="thio_ybgC"/>
    <property type="match status" value="1"/>
</dbReference>
<dbReference type="InterPro" id="IPR029069">
    <property type="entry name" value="HotDog_dom_sf"/>
</dbReference>
<proteinExistence type="inferred from homology"/>